<dbReference type="RefSeq" id="WP_010964706.1">
    <property type="nucleotide sequence ID" value="NC_003030.1"/>
</dbReference>
<dbReference type="PANTHER" id="PTHR46124">
    <property type="entry name" value="D-AMINOACYL-TRNA DEACYLASE"/>
    <property type="match status" value="1"/>
</dbReference>
<keyword evidence="2" id="KW-0479">Metal-binding</keyword>
<dbReference type="GO" id="GO:0016788">
    <property type="term" value="F:hydrolase activity, acting on ester bonds"/>
    <property type="evidence" value="ECO:0007669"/>
    <property type="project" value="InterPro"/>
</dbReference>
<dbReference type="KEGG" id="cac:CA_C1397"/>
<evidence type="ECO:0000313" key="4">
    <source>
        <dbReference type="Proteomes" id="UP000000814"/>
    </source>
</evidence>
<reference evidence="3 4" key="1">
    <citation type="journal article" date="2001" name="J. Bacteriol.">
        <title>Genome sequence and comparative analysis of the solvent-producing bacterium Clostridium acetobutylicum.</title>
        <authorList>
            <person name="Nolling J."/>
            <person name="Breton G."/>
            <person name="Omelchenko M.V."/>
            <person name="Makarova K.S."/>
            <person name="Zeng Q."/>
            <person name="Gibson R."/>
            <person name="Lee H.M."/>
            <person name="Dubois J."/>
            <person name="Qiu D."/>
            <person name="Hitti J."/>
            <person name="Wolf Y.I."/>
            <person name="Tatusov R.L."/>
            <person name="Sabathe F."/>
            <person name="Doucette-Stamm L."/>
            <person name="Soucaille P."/>
            <person name="Daly M.J."/>
            <person name="Bennett G.N."/>
            <person name="Koonin E.V."/>
            <person name="Smith D.R."/>
        </authorList>
    </citation>
    <scope>NUCLEOTIDE SEQUENCE [LARGE SCALE GENOMIC DNA]</scope>
    <source>
        <strain evidence="4">ATCC 824 / DSM 792 / JCM 1419 / LMG 5710 / VKM B-1787</strain>
    </source>
</reference>
<dbReference type="OrthoDB" id="9810005at2"/>
<dbReference type="EMBL" id="AE001437">
    <property type="protein sequence ID" value="AAK79365.1"/>
    <property type="molecule type" value="Genomic_DNA"/>
</dbReference>
<dbReference type="InterPro" id="IPR032466">
    <property type="entry name" value="Metal_Hydrolase"/>
</dbReference>
<dbReference type="STRING" id="272562.CA_C1397"/>
<dbReference type="DNASU" id="1117580"/>
<dbReference type="PROSITE" id="PS01137">
    <property type="entry name" value="TATD_1"/>
    <property type="match status" value="1"/>
</dbReference>
<keyword evidence="1 3" id="KW-0378">Hydrolase</keyword>
<feature type="binding site" evidence="2">
    <location>
        <position position="197"/>
    </location>
    <ligand>
        <name>a divalent metal cation</name>
        <dbReference type="ChEBI" id="CHEBI:60240"/>
        <label>1</label>
    </ligand>
</feature>
<evidence type="ECO:0000313" key="3">
    <source>
        <dbReference type="EMBL" id="AAK79365.1"/>
    </source>
</evidence>
<dbReference type="AlphaFoldDB" id="Q97J89"/>
<accession>Q97J89</accession>
<dbReference type="HOGENOM" id="CLU_031506_5_0_9"/>
<feature type="binding site" evidence="2">
    <location>
        <position position="6"/>
    </location>
    <ligand>
        <name>a divalent metal cation</name>
        <dbReference type="ChEBI" id="CHEBI:60240"/>
        <label>1</label>
    </ligand>
</feature>
<feature type="binding site" evidence="2">
    <location>
        <position position="8"/>
    </location>
    <ligand>
        <name>a divalent metal cation</name>
        <dbReference type="ChEBI" id="CHEBI:60240"/>
        <label>1</label>
    </ligand>
</feature>
<dbReference type="eggNOG" id="COG0084">
    <property type="taxonomic scope" value="Bacteria"/>
</dbReference>
<dbReference type="CDD" id="cd01310">
    <property type="entry name" value="TatD_DNAse"/>
    <property type="match status" value="1"/>
</dbReference>
<dbReference type="PIRSF" id="PIRSF005902">
    <property type="entry name" value="DNase_TatD"/>
    <property type="match status" value="1"/>
</dbReference>
<evidence type="ECO:0000256" key="1">
    <source>
        <dbReference type="ARBA" id="ARBA00022801"/>
    </source>
</evidence>
<sequence length="252" mass="29483">MFIDAHNHLDFFEEQEKLNKALDIIKNDNIITLGCSMDTKSYKFTKSLALKNKNIIPCFGIHPSRAHENFKNLECFDEYIRESKIIGEIGLDYVWVKEKEKYPHMKRVFTYFLEEAKKYNKITNIHTKGAESEIYNYIKKYELKTPIIHWYSGDKDTLKKLLDYGCYFTISVDIGYSKLSKEIVQLLPIDKILTETDGPTSLEWVNGDYGYPNVIKNVVKEISKIKNIQEEEVKGVIENNFKTLIRKEGITL</sequence>
<feature type="binding site" evidence="2">
    <location>
        <position position="149"/>
    </location>
    <ligand>
        <name>a divalent metal cation</name>
        <dbReference type="ChEBI" id="CHEBI:60240"/>
        <label>2</label>
    </ligand>
</feature>
<dbReference type="PIR" id="B97072">
    <property type="entry name" value="B97072"/>
</dbReference>
<protein>
    <submittedName>
        <fullName evidence="3">Predicted hydrolase of PHP superfamily</fullName>
    </submittedName>
</protein>
<dbReference type="Pfam" id="PF01026">
    <property type="entry name" value="TatD_DNase"/>
    <property type="match status" value="1"/>
</dbReference>
<dbReference type="GO" id="GO:0046872">
    <property type="term" value="F:metal ion binding"/>
    <property type="evidence" value="ECO:0007669"/>
    <property type="project" value="UniProtKB-KW"/>
</dbReference>
<dbReference type="GeneID" id="44997903"/>
<dbReference type="SUPFAM" id="SSF51556">
    <property type="entry name" value="Metallo-dependent hydrolases"/>
    <property type="match status" value="1"/>
</dbReference>
<evidence type="ECO:0000256" key="2">
    <source>
        <dbReference type="PIRSR" id="PIRSR005902-1"/>
    </source>
</evidence>
<dbReference type="Proteomes" id="UP000000814">
    <property type="component" value="Chromosome"/>
</dbReference>
<dbReference type="SMR" id="Q97J89"/>
<keyword evidence="4" id="KW-1185">Reference proteome</keyword>
<feature type="binding site" evidence="2">
    <location>
        <position position="126"/>
    </location>
    <ligand>
        <name>a divalent metal cation</name>
        <dbReference type="ChEBI" id="CHEBI:60240"/>
        <label>2</label>
    </ligand>
</feature>
<gene>
    <name evidence="3" type="ordered locus">CA_C1397</name>
</gene>
<dbReference type="InterPro" id="IPR001130">
    <property type="entry name" value="TatD-like"/>
</dbReference>
<dbReference type="InterPro" id="IPR018228">
    <property type="entry name" value="DNase_TatD-rel_CS"/>
</dbReference>
<dbReference type="Gene3D" id="3.20.20.140">
    <property type="entry name" value="Metal-dependent hydrolases"/>
    <property type="match status" value="1"/>
</dbReference>
<proteinExistence type="predicted"/>
<feature type="binding site" evidence="2">
    <location>
        <position position="88"/>
    </location>
    <ligand>
        <name>a divalent metal cation</name>
        <dbReference type="ChEBI" id="CHEBI:60240"/>
        <label>1</label>
    </ligand>
</feature>
<dbReference type="PANTHER" id="PTHR46124:SF2">
    <property type="entry name" value="D-AMINOACYL-TRNA DEACYLASE"/>
    <property type="match status" value="1"/>
</dbReference>
<organism evidence="3 4">
    <name type="scientific">Clostridium acetobutylicum (strain ATCC 824 / DSM 792 / JCM 1419 / IAM 19013 / LMG 5710 / NBRC 13948 / NRRL B-527 / VKM B-1787 / 2291 / W)</name>
    <dbReference type="NCBI Taxonomy" id="272562"/>
    <lineage>
        <taxon>Bacteria</taxon>
        <taxon>Bacillati</taxon>
        <taxon>Bacillota</taxon>
        <taxon>Clostridia</taxon>
        <taxon>Eubacteriales</taxon>
        <taxon>Clostridiaceae</taxon>
        <taxon>Clostridium</taxon>
    </lineage>
</organism>
<dbReference type="PATRIC" id="fig|272562.8.peg.1603"/>
<name>Q97J89_CLOAB</name>